<evidence type="ECO:0000313" key="4">
    <source>
        <dbReference type="Proteomes" id="UP000006753"/>
    </source>
</evidence>
<dbReference type="HOGENOM" id="CLU_1321141_0_0_1"/>
<reference evidence="3 4" key="1">
    <citation type="journal article" date="2012" name="BMC Genomics">
        <title>Sequencing the genome of Marssonina brunnea reveals fungus-poplar co-evolution.</title>
        <authorList>
            <person name="Zhu S."/>
            <person name="Cao Y.-Z."/>
            <person name="Jiang C."/>
            <person name="Tan B.-Y."/>
            <person name="Wang Z."/>
            <person name="Feng S."/>
            <person name="Zhang L."/>
            <person name="Su X.-H."/>
            <person name="Brejova B."/>
            <person name="Vinar T."/>
            <person name="Xu M."/>
            <person name="Wang M.-X."/>
            <person name="Zhang S.-G."/>
            <person name="Huang M.-R."/>
            <person name="Wu R."/>
            <person name="Zhou Y."/>
        </authorList>
    </citation>
    <scope>NUCLEOTIDE SEQUENCE [LARGE SCALE GENOMIC DNA]</scope>
    <source>
        <strain evidence="3 4">MB_m1</strain>
    </source>
</reference>
<name>K1XTW9_MARBU</name>
<dbReference type="Pfam" id="PF20233">
    <property type="entry name" value="DUF6590"/>
    <property type="match status" value="1"/>
</dbReference>
<dbReference type="InParanoid" id="K1XTW9"/>
<feature type="region of interest" description="Disordered" evidence="1">
    <location>
        <begin position="17"/>
        <end position="49"/>
    </location>
</feature>
<accession>K1XTW9</accession>
<gene>
    <name evidence="3" type="ORF">MBM_06060</name>
</gene>
<feature type="compositionally biased region" description="Polar residues" evidence="1">
    <location>
        <begin position="22"/>
        <end position="37"/>
    </location>
</feature>
<dbReference type="OrthoDB" id="3541266at2759"/>
<sequence>MAAAVLDLPDAKFPQLGKTAIPAQNGSNRPKRSQTVTGRGGRGRPLSNPQQASVITFRKYGDKFKPETYSPGDVISVPFHIADYEQPPVNPGIHSSLCKLGPYVYSKFRRLIILDCYVDHCVAIPLFTNNGAGLKKKVAKGEWVGVRDAADPVREAALPRRQQQPELDEEHHPRALRAPGLVPLRQVLHQDRGALRPGGRGPATGPAA</sequence>
<evidence type="ECO:0000259" key="2">
    <source>
        <dbReference type="Pfam" id="PF20233"/>
    </source>
</evidence>
<feature type="region of interest" description="Disordered" evidence="1">
    <location>
        <begin position="154"/>
        <end position="181"/>
    </location>
</feature>
<evidence type="ECO:0000256" key="1">
    <source>
        <dbReference type="SAM" id="MobiDB-lite"/>
    </source>
</evidence>
<dbReference type="EMBL" id="JH921440">
    <property type="protein sequence ID" value="EKD16049.1"/>
    <property type="molecule type" value="Genomic_DNA"/>
</dbReference>
<keyword evidence="4" id="KW-1185">Reference proteome</keyword>
<dbReference type="AlphaFoldDB" id="K1XTW9"/>
<dbReference type="Proteomes" id="UP000006753">
    <property type="component" value="Unassembled WGS sequence"/>
</dbReference>
<dbReference type="KEGG" id="mbe:MBM_06060"/>
<organism evidence="3 4">
    <name type="scientific">Marssonina brunnea f. sp. multigermtubi (strain MB_m1)</name>
    <name type="common">Marssonina leaf spot fungus</name>
    <dbReference type="NCBI Taxonomy" id="1072389"/>
    <lineage>
        <taxon>Eukaryota</taxon>
        <taxon>Fungi</taxon>
        <taxon>Dikarya</taxon>
        <taxon>Ascomycota</taxon>
        <taxon>Pezizomycotina</taxon>
        <taxon>Leotiomycetes</taxon>
        <taxon>Helotiales</taxon>
        <taxon>Drepanopezizaceae</taxon>
        <taxon>Drepanopeziza</taxon>
    </lineage>
</organism>
<feature type="domain" description="DUF6590" evidence="2">
    <location>
        <begin position="68"/>
        <end position="142"/>
    </location>
</feature>
<dbReference type="eggNOG" id="ENOG502T1JE">
    <property type="taxonomic scope" value="Eukaryota"/>
</dbReference>
<protein>
    <recommendedName>
        <fullName evidence="2">DUF6590 domain-containing protein</fullName>
    </recommendedName>
</protein>
<dbReference type="InterPro" id="IPR046497">
    <property type="entry name" value="DUF6590"/>
</dbReference>
<proteinExistence type="predicted"/>
<evidence type="ECO:0000313" key="3">
    <source>
        <dbReference type="EMBL" id="EKD16049.1"/>
    </source>
</evidence>